<dbReference type="InterPro" id="IPR018170">
    <property type="entry name" value="Aldo/ket_reductase_CS"/>
</dbReference>
<protein>
    <recommendedName>
        <fullName evidence="4">NADP-dependent oxidoreductase domain-containing protein</fullName>
    </recommendedName>
</protein>
<evidence type="ECO:0000259" key="4">
    <source>
        <dbReference type="Pfam" id="PF00248"/>
    </source>
</evidence>
<keyword evidence="2" id="KW-0521">NADP</keyword>
<feature type="domain" description="NADP-dependent oxidoreductase" evidence="4">
    <location>
        <begin position="19"/>
        <end position="84"/>
    </location>
</feature>
<dbReference type="GO" id="GO:0016491">
    <property type="term" value="F:oxidoreductase activity"/>
    <property type="evidence" value="ECO:0007669"/>
    <property type="project" value="UniProtKB-KW"/>
</dbReference>
<organism evidence="5 6">
    <name type="scientific">Trichogramma brassicae</name>
    <dbReference type="NCBI Taxonomy" id="86971"/>
    <lineage>
        <taxon>Eukaryota</taxon>
        <taxon>Metazoa</taxon>
        <taxon>Ecdysozoa</taxon>
        <taxon>Arthropoda</taxon>
        <taxon>Hexapoda</taxon>
        <taxon>Insecta</taxon>
        <taxon>Pterygota</taxon>
        <taxon>Neoptera</taxon>
        <taxon>Endopterygota</taxon>
        <taxon>Hymenoptera</taxon>
        <taxon>Apocrita</taxon>
        <taxon>Proctotrupomorpha</taxon>
        <taxon>Chalcidoidea</taxon>
        <taxon>Trichogrammatidae</taxon>
        <taxon>Trichogramma</taxon>
    </lineage>
</organism>
<dbReference type="AlphaFoldDB" id="A0A6H5I7F0"/>
<keyword evidence="6" id="KW-1185">Reference proteome</keyword>
<evidence type="ECO:0000313" key="6">
    <source>
        <dbReference type="Proteomes" id="UP000479190"/>
    </source>
</evidence>
<accession>A0A6H5I7F0</accession>
<evidence type="ECO:0000256" key="1">
    <source>
        <dbReference type="ARBA" id="ARBA00007905"/>
    </source>
</evidence>
<evidence type="ECO:0000313" key="5">
    <source>
        <dbReference type="EMBL" id="CAB0032642.1"/>
    </source>
</evidence>
<dbReference type="InterPro" id="IPR036812">
    <property type="entry name" value="NAD(P)_OxRdtase_dom_sf"/>
</dbReference>
<feature type="domain" description="NADP-dependent oxidoreductase" evidence="4">
    <location>
        <begin position="87"/>
        <end position="348"/>
    </location>
</feature>
<sequence length="372" mass="41558">MSVKVDEITLSNGQKVPVLGLGTWQGGDDPAAVGKAVKIAIDAGYRHFDCAAVYGNEEDIGQAIKEKIEEGVVKREDLFIVTKSKPGEVKEAVKCAIQVGYRHIDTAFFYENEKEIGQAIEEKINDGTVKREDLFITTKLWCNSHKEGEVVPACKQSLQNLGLDYVDLYLIHWPFAFKSGTELTPRDAAGKIEFQETDYLETWKGMESCKQQGLARSIGVSNFNSEQLERLVANAQIKPVNNQVEVTLNLNQKPLLEVCKKLNVTVTGFSPLGRPGNRYGIKNLWDEPEIQELAKKYNKTGANIACRFLLQRGVTPIPKSVTPSRIKENFDIFNFNLTPEEITKIEAMGTGARVAPFTEAKDCTFYPFKIPF</sequence>
<dbReference type="PROSITE" id="PS00063">
    <property type="entry name" value="ALDOKETO_REDUCTASE_3"/>
    <property type="match status" value="1"/>
</dbReference>
<dbReference type="SUPFAM" id="SSF51430">
    <property type="entry name" value="NAD(P)-linked oxidoreductase"/>
    <property type="match status" value="2"/>
</dbReference>
<dbReference type="OrthoDB" id="416253at2759"/>
<evidence type="ECO:0000256" key="2">
    <source>
        <dbReference type="ARBA" id="ARBA00022857"/>
    </source>
</evidence>
<comment type="similarity">
    <text evidence="1">Belongs to the aldo/keto reductase family.</text>
</comment>
<keyword evidence="3" id="KW-0560">Oxidoreductase</keyword>
<dbReference type="Pfam" id="PF00248">
    <property type="entry name" value="Aldo_ket_red"/>
    <property type="match status" value="2"/>
</dbReference>
<dbReference type="PRINTS" id="PR00069">
    <property type="entry name" value="ALDKETRDTASE"/>
</dbReference>
<proteinExistence type="inferred from homology"/>
<dbReference type="FunFam" id="3.20.20.100:FF:000006">
    <property type="entry name" value="Aldo-keto reductase family 1 member A1"/>
    <property type="match status" value="1"/>
</dbReference>
<dbReference type="Proteomes" id="UP000479190">
    <property type="component" value="Unassembled WGS sequence"/>
</dbReference>
<name>A0A6H5I7F0_9HYME</name>
<dbReference type="PANTHER" id="PTHR11732">
    <property type="entry name" value="ALDO/KETO REDUCTASE"/>
    <property type="match status" value="1"/>
</dbReference>
<gene>
    <name evidence="5" type="ORF">TBRA_LOCUS4572</name>
</gene>
<dbReference type="PROSITE" id="PS00798">
    <property type="entry name" value="ALDOKETO_REDUCTASE_1"/>
    <property type="match status" value="2"/>
</dbReference>
<dbReference type="Gene3D" id="3.20.20.100">
    <property type="entry name" value="NADP-dependent oxidoreductase domain"/>
    <property type="match status" value="2"/>
</dbReference>
<evidence type="ECO:0000256" key="3">
    <source>
        <dbReference type="ARBA" id="ARBA00023002"/>
    </source>
</evidence>
<dbReference type="EMBL" id="CADCXV010000685">
    <property type="protein sequence ID" value="CAB0032642.1"/>
    <property type="molecule type" value="Genomic_DNA"/>
</dbReference>
<dbReference type="PROSITE" id="PS00062">
    <property type="entry name" value="ALDOKETO_REDUCTASE_2"/>
    <property type="match status" value="1"/>
</dbReference>
<reference evidence="5 6" key="1">
    <citation type="submission" date="2020-02" db="EMBL/GenBank/DDBJ databases">
        <authorList>
            <person name="Ferguson B K."/>
        </authorList>
    </citation>
    <scope>NUCLEOTIDE SEQUENCE [LARGE SCALE GENOMIC DNA]</scope>
</reference>
<dbReference type="InterPro" id="IPR020471">
    <property type="entry name" value="AKR"/>
</dbReference>
<dbReference type="InterPro" id="IPR023210">
    <property type="entry name" value="NADP_OxRdtase_dom"/>
</dbReference>